<evidence type="ECO:0000313" key="2">
    <source>
        <dbReference type="EMBL" id="TDB61796.1"/>
    </source>
</evidence>
<comment type="caution">
    <text evidence="2">The sequence shown here is derived from an EMBL/GenBank/DDBJ whole genome shotgun (WGS) entry which is preliminary data.</text>
</comment>
<dbReference type="InterPro" id="IPR006342">
    <property type="entry name" value="FkbM_mtfrase"/>
</dbReference>
<dbReference type="Gene3D" id="3.40.50.150">
    <property type="entry name" value="Vaccinia Virus protein VP39"/>
    <property type="match status" value="1"/>
</dbReference>
<name>A0A4R4K5L1_9BACT</name>
<protein>
    <submittedName>
        <fullName evidence="2">FkbM family methyltransferase</fullName>
    </submittedName>
</protein>
<dbReference type="SUPFAM" id="SSF53335">
    <property type="entry name" value="S-adenosyl-L-methionine-dependent methyltransferases"/>
    <property type="match status" value="1"/>
</dbReference>
<reference evidence="2 3" key="1">
    <citation type="submission" date="2019-02" db="EMBL/GenBank/DDBJ databases">
        <title>Arundinibacter roseus gen. nov., sp. nov., a new member of the family Cytophagaceae.</title>
        <authorList>
            <person name="Szuroczki S."/>
            <person name="Khayer B."/>
            <person name="Sproer C."/>
            <person name="Toumi M."/>
            <person name="Szabo A."/>
            <person name="Felfoldi T."/>
            <person name="Schumann P."/>
            <person name="Toth E."/>
        </authorList>
    </citation>
    <scope>NUCLEOTIDE SEQUENCE [LARGE SCALE GENOMIC DNA]</scope>
    <source>
        <strain evidence="2 3">DMA-k-7a</strain>
    </source>
</reference>
<dbReference type="Pfam" id="PF05050">
    <property type="entry name" value="Methyltransf_21"/>
    <property type="match status" value="1"/>
</dbReference>
<dbReference type="GO" id="GO:0032259">
    <property type="term" value="P:methylation"/>
    <property type="evidence" value="ECO:0007669"/>
    <property type="project" value="UniProtKB-KW"/>
</dbReference>
<dbReference type="EMBL" id="SMJU01000013">
    <property type="protein sequence ID" value="TDB61796.1"/>
    <property type="molecule type" value="Genomic_DNA"/>
</dbReference>
<dbReference type="Proteomes" id="UP000295706">
    <property type="component" value="Unassembled WGS sequence"/>
</dbReference>
<organism evidence="2 3">
    <name type="scientific">Arundinibacter roseus</name>
    <dbReference type="NCBI Taxonomy" id="2070510"/>
    <lineage>
        <taxon>Bacteria</taxon>
        <taxon>Pseudomonadati</taxon>
        <taxon>Bacteroidota</taxon>
        <taxon>Cytophagia</taxon>
        <taxon>Cytophagales</taxon>
        <taxon>Spirosomataceae</taxon>
        <taxon>Arundinibacter</taxon>
    </lineage>
</organism>
<keyword evidence="2" id="KW-0489">Methyltransferase</keyword>
<keyword evidence="2" id="KW-0808">Transferase</keyword>
<proteinExistence type="predicted"/>
<gene>
    <name evidence="2" type="ORF">EZE20_18800</name>
</gene>
<dbReference type="RefSeq" id="WP_132120565.1">
    <property type="nucleotide sequence ID" value="NZ_SMJU01000013.1"/>
</dbReference>
<feature type="domain" description="Methyltransferase FkbM" evidence="1">
    <location>
        <begin position="55"/>
        <end position="214"/>
    </location>
</feature>
<dbReference type="InterPro" id="IPR029063">
    <property type="entry name" value="SAM-dependent_MTases_sf"/>
</dbReference>
<dbReference type="PANTHER" id="PTHR34203:SF15">
    <property type="entry name" value="SLL1173 PROTEIN"/>
    <property type="match status" value="1"/>
</dbReference>
<dbReference type="OrthoDB" id="9812600at2"/>
<sequence>MEDSVLKGNIQKNQVLKGYKIFYFDRLEFDILVREIFEDEEYALELSRPDPCIIDCGANIGLATLYYKMHYPDAEIFAFEANPFAFKLLCQNVEENQLTKVKTVQTALFDRETTLPFSVGKVMGSMGGSLVNRLRNQVNLPLKTTRLSSYLQDIPRIDLVKMDVEGSEVQIVKDLKEAGLLHKVERYCIEYHHRTDLTAELGAFLHTFEEAGYAYSMGFLRTYGEMQCIQFNFFRKNNG</sequence>
<keyword evidence="3" id="KW-1185">Reference proteome</keyword>
<evidence type="ECO:0000259" key="1">
    <source>
        <dbReference type="Pfam" id="PF05050"/>
    </source>
</evidence>
<accession>A0A4R4K5L1</accession>
<dbReference type="PANTHER" id="PTHR34203">
    <property type="entry name" value="METHYLTRANSFERASE, FKBM FAMILY PROTEIN"/>
    <property type="match status" value="1"/>
</dbReference>
<dbReference type="AlphaFoldDB" id="A0A4R4K5L1"/>
<dbReference type="InterPro" id="IPR052514">
    <property type="entry name" value="SAM-dependent_MTase"/>
</dbReference>
<evidence type="ECO:0000313" key="3">
    <source>
        <dbReference type="Proteomes" id="UP000295706"/>
    </source>
</evidence>
<dbReference type="NCBIfam" id="TIGR01444">
    <property type="entry name" value="fkbM_fam"/>
    <property type="match status" value="1"/>
</dbReference>
<dbReference type="GO" id="GO:0008168">
    <property type="term" value="F:methyltransferase activity"/>
    <property type="evidence" value="ECO:0007669"/>
    <property type="project" value="UniProtKB-KW"/>
</dbReference>